<dbReference type="PROSITE" id="PS51186">
    <property type="entry name" value="GNAT"/>
    <property type="match status" value="1"/>
</dbReference>
<dbReference type="InterPro" id="IPR000182">
    <property type="entry name" value="GNAT_dom"/>
</dbReference>
<protein>
    <submittedName>
        <fullName evidence="2">GNAT family N-acetyltransferase</fullName>
    </submittedName>
</protein>
<gene>
    <name evidence="2" type="ORF">BBD42_08020</name>
</gene>
<proteinExistence type="predicted"/>
<dbReference type="Gene3D" id="3.40.630.30">
    <property type="match status" value="1"/>
</dbReference>
<evidence type="ECO:0000313" key="2">
    <source>
        <dbReference type="EMBL" id="ANY66410.1"/>
    </source>
</evidence>
<feature type="domain" description="N-acetyltransferase" evidence="1">
    <location>
        <begin position="25"/>
        <end position="169"/>
    </location>
</feature>
<dbReference type="Pfam" id="PF00583">
    <property type="entry name" value="Acetyltransf_1"/>
    <property type="match status" value="1"/>
</dbReference>
<keyword evidence="2" id="KW-0808">Transferase</keyword>
<evidence type="ECO:0000259" key="1">
    <source>
        <dbReference type="PROSITE" id="PS51186"/>
    </source>
</evidence>
<dbReference type="SUPFAM" id="SSF55729">
    <property type="entry name" value="Acyl-CoA N-acyltransferases (Nat)"/>
    <property type="match status" value="1"/>
</dbReference>
<name>A0A1B2DFC7_9BACL</name>
<organism evidence="2">
    <name type="scientific">Paenibacillus sp. BIHB 4019</name>
    <dbReference type="NCBI Taxonomy" id="1870819"/>
    <lineage>
        <taxon>Bacteria</taxon>
        <taxon>Bacillati</taxon>
        <taxon>Bacillota</taxon>
        <taxon>Bacilli</taxon>
        <taxon>Bacillales</taxon>
        <taxon>Paenibacillaceae</taxon>
        <taxon>Paenibacillus</taxon>
    </lineage>
</organism>
<dbReference type="EMBL" id="CP016808">
    <property type="protein sequence ID" value="ANY66410.1"/>
    <property type="molecule type" value="Genomic_DNA"/>
</dbReference>
<accession>A0A1B2DFC7</accession>
<dbReference type="GO" id="GO:0016747">
    <property type="term" value="F:acyltransferase activity, transferring groups other than amino-acyl groups"/>
    <property type="evidence" value="ECO:0007669"/>
    <property type="project" value="InterPro"/>
</dbReference>
<dbReference type="InterPro" id="IPR016181">
    <property type="entry name" value="Acyl_CoA_acyltransferase"/>
</dbReference>
<reference evidence="2" key="1">
    <citation type="submission" date="2016-08" db="EMBL/GenBank/DDBJ databases">
        <title>Complete Genome Seqeunce of Paenibacillus sp. BIHB 4019 from tea rhizoplane.</title>
        <authorList>
            <person name="Thakur R."/>
            <person name="Swarnkar M.K."/>
            <person name="Gulati A."/>
        </authorList>
    </citation>
    <scope>NUCLEOTIDE SEQUENCE [LARGE SCALE GENOMIC DNA]</scope>
    <source>
        <strain evidence="2">BIHB4019</strain>
    </source>
</reference>
<dbReference type="AlphaFoldDB" id="A0A1B2DFC7"/>
<sequence>MTKTSAAPAGAQPPFGWKIAAMDTSHARQLCDWRYEPPYGIYQWPAWEVMEQAEMEFGDPELRQRQYAAILDDRGELAGFAQFFPLGEEVLRLGLGLHPQLCSRGSGTAFVALLVEEACRRAPNSELDLEVLTWNARAIRVYEKAGFRITDTYIRPTPQGAAEFHCMVYGGGKEA</sequence>